<name>A0A1W1VQK6_9DEIO</name>
<protein>
    <submittedName>
        <fullName evidence="1">Uncharacterized protein</fullName>
    </submittedName>
</protein>
<evidence type="ECO:0000313" key="2">
    <source>
        <dbReference type="Proteomes" id="UP000192582"/>
    </source>
</evidence>
<dbReference type="AlphaFoldDB" id="A0A1W1VQK6"/>
<organism evidence="1 2">
    <name type="scientific">Deinococcus hopiensis KR-140</name>
    <dbReference type="NCBI Taxonomy" id="695939"/>
    <lineage>
        <taxon>Bacteria</taxon>
        <taxon>Thermotogati</taxon>
        <taxon>Deinococcota</taxon>
        <taxon>Deinococci</taxon>
        <taxon>Deinococcales</taxon>
        <taxon>Deinococcaceae</taxon>
        <taxon>Deinococcus</taxon>
    </lineage>
</organism>
<sequence>MDARPFREHLRAAVPADSGCTRAATRTAQVIRARSGGLLTAREGTLSPRSGTRWRLRAWSSAQQEVGGCTRREDRLTGKERGEREKQVRAVGAVLGERDDAGRIAYAPTALGWGRRKGKTGRRCAQSCTGP</sequence>
<reference evidence="1 2" key="1">
    <citation type="submission" date="2017-04" db="EMBL/GenBank/DDBJ databases">
        <authorList>
            <person name="Afonso C.L."/>
            <person name="Miller P.J."/>
            <person name="Scott M.A."/>
            <person name="Spackman E."/>
            <person name="Goraichik I."/>
            <person name="Dimitrov K.M."/>
            <person name="Suarez D.L."/>
            <person name="Swayne D.E."/>
        </authorList>
    </citation>
    <scope>NUCLEOTIDE SEQUENCE [LARGE SCALE GENOMIC DNA]</scope>
    <source>
        <strain evidence="1 2">KR-140</strain>
    </source>
</reference>
<gene>
    <name evidence="1" type="ORF">SAMN00790413_02870</name>
</gene>
<accession>A0A1W1VQK6</accession>
<dbReference type="Proteomes" id="UP000192582">
    <property type="component" value="Unassembled WGS sequence"/>
</dbReference>
<proteinExistence type="predicted"/>
<evidence type="ECO:0000313" key="1">
    <source>
        <dbReference type="EMBL" id="SMB95510.1"/>
    </source>
</evidence>
<keyword evidence="2" id="KW-1185">Reference proteome</keyword>
<dbReference type="EMBL" id="FWWU01000009">
    <property type="protein sequence ID" value="SMB95510.1"/>
    <property type="molecule type" value="Genomic_DNA"/>
</dbReference>